<protein>
    <submittedName>
        <fullName evidence="1">Uncharacterized protein</fullName>
    </submittedName>
</protein>
<name>A0ABT9XE36_9BACL</name>
<accession>A0ABT9XE36</accession>
<evidence type="ECO:0000313" key="1">
    <source>
        <dbReference type="EMBL" id="MDQ0188562.1"/>
    </source>
</evidence>
<dbReference type="EMBL" id="JAUSTP010000001">
    <property type="protein sequence ID" value="MDQ0188562.1"/>
    <property type="molecule type" value="Genomic_DNA"/>
</dbReference>
<gene>
    <name evidence="1" type="ORF">J2S03_000366</name>
</gene>
<evidence type="ECO:0000313" key="2">
    <source>
        <dbReference type="Proteomes" id="UP001232973"/>
    </source>
</evidence>
<proteinExistence type="predicted"/>
<reference evidence="1 2" key="1">
    <citation type="submission" date="2023-07" db="EMBL/GenBank/DDBJ databases">
        <title>Genomic Encyclopedia of Type Strains, Phase IV (KMG-IV): sequencing the most valuable type-strain genomes for metagenomic binning, comparative biology and taxonomic classification.</title>
        <authorList>
            <person name="Goeker M."/>
        </authorList>
    </citation>
    <scope>NUCLEOTIDE SEQUENCE [LARGE SCALE GENOMIC DNA]</scope>
    <source>
        <strain evidence="1 2">DSM 4006</strain>
    </source>
</reference>
<keyword evidence="2" id="KW-1185">Reference proteome</keyword>
<sequence>MATGWGKAGQEARGDAGGFGNGIAMANVPLPAARAARAAWVSGQVHDCT</sequence>
<organism evidence="1 2">
    <name type="scientific">Alicyclobacillus cycloheptanicus</name>
    <dbReference type="NCBI Taxonomy" id="1457"/>
    <lineage>
        <taxon>Bacteria</taxon>
        <taxon>Bacillati</taxon>
        <taxon>Bacillota</taxon>
        <taxon>Bacilli</taxon>
        <taxon>Bacillales</taxon>
        <taxon>Alicyclobacillaceae</taxon>
        <taxon>Alicyclobacillus</taxon>
    </lineage>
</organism>
<dbReference type="Proteomes" id="UP001232973">
    <property type="component" value="Unassembled WGS sequence"/>
</dbReference>
<comment type="caution">
    <text evidence="1">The sequence shown here is derived from an EMBL/GenBank/DDBJ whole genome shotgun (WGS) entry which is preliminary data.</text>
</comment>